<name>Q7RJ74_PLAYO</name>
<keyword evidence="1" id="KW-0472">Membrane</keyword>
<reference evidence="2 3" key="1">
    <citation type="journal article" date="2002" name="Nature">
        <title>Genome sequence and comparative analysis of the model rodent malaria parasite Plasmodium yoelii yoelii.</title>
        <authorList>
            <person name="Carlton J.M."/>
            <person name="Angiuoli S.V."/>
            <person name="Suh B.B."/>
            <person name="Kooij T.W."/>
            <person name="Pertea M."/>
            <person name="Silva J.C."/>
            <person name="Ermolaeva M.D."/>
            <person name="Allen J.E."/>
            <person name="Selengut J.D."/>
            <person name="Koo H.L."/>
            <person name="Peterson J.D."/>
            <person name="Pop M."/>
            <person name="Kosack D.S."/>
            <person name="Shumway M.F."/>
            <person name="Bidwell S.L."/>
            <person name="Shallom S.J."/>
            <person name="van Aken S.E."/>
            <person name="Riedmuller S.B."/>
            <person name="Feldblyum T.V."/>
            <person name="Cho J.K."/>
            <person name="Quackenbush J."/>
            <person name="Sedegah M."/>
            <person name="Shoaibi A."/>
            <person name="Cummings L.M."/>
            <person name="Florens L."/>
            <person name="Yates J.R."/>
            <person name="Raine J.D."/>
            <person name="Sinden R.E."/>
            <person name="Harris M.A."/>
            <person name="Cunningham D.A."/>
            <person name="Preiser P.R."/>
            <person name="Bergman L.W."/>
            <person name="Vaidya A.B."/>
            <person name="van Lin L.H."/>
            <person name="Janse C.J."/>
            <person name="Waters A.P."/>
            <person name="Smith H.O."/>
            <person name="White O.R."/>
            <person name="Salzberg S.L."/>
            <person name="Venter J.C."/>
            <person name="Fraser C.M."/>
            <person name="Hoffman S.L."/>
            <person name="Gardner M.J."/>
            <person name="Carucci D.J."/>
        </authorList>
    </citation>
    <scope>NUCLEOTIDE SEQUENCE [LARGE SCALE GENOMIC DNA]</scope>
    <source>
        <strain evidence="2 3">17XNL</strain>
    </source>
</reference>
<dbReference type="STRING" id="73239.Q7RJ74"/>
<keyword evidence="1" id="KW-1133">Transmembrane helix</keyword>
<evidence type="ECO:0000256" key="1">
    <source>
        <dbReference type="SAM" id="Phobius"/>
    </source>
</evidence>
<comment type="caution">
    <text evidence="2">The sequence shown here is derived from an EMBL/GenBank/DDBJ whole genome shotgun (WGS) entry which is preliminary data.</text>
</comment>
<keyword evidence="3" id="KW-1185">Reference proteome</keyword>
<evidence type="ECO:0000313" key="2">
    <source>
        <dbReference type="EMBL" id="EAA22956.1"/>
    </source>
</evidence>
<dbReference type="EMBL" id="AABL01000971">
    <property type="protein sequence ID" value="EAA22956.1"/>
    <property type="molecule type" value="Genomic_DNA"/>
</dbReference>
<evidence type="ECO:0000313" key="3">
    <source>
        <dbReference type="Proteomes" id="UP000008553"/>
    </source>
</evidence>
<sequence length="223" mass="26855">MNLCNDNMIIYTCHMLEIIKKKINICIDPFFQIKKYLLKNIKENEKKCVYIKYHAMNQMTFQLYNEDGKVEKKDEKKDGKDEMANQNFMEKINHYIENNYVIIFKGLDKDLLQLLCEKYNKYNKSFVENIYIFVNISKRVEYIKKVLENEKNILYVYCDYKKNNVLNLFSYYYQKHRGNYDDVKNLSIEKENHIDKVCTFSKIGIPAFACILLLFCFFLVASK</sequence>
<dbReference type="AlphaFoldDB" id="Q7RJ74"/>
<keyword evidence="1" id="KW-0812">Transmembrane</keyword>
<accession>Q7RJ74</accession>
<dbReference type="Proteomes" id="UP000008553">
    <property type="component" value="Unassembled WGS sequence"/>
</dbReference>
<proteinExistence type="predicted"/>
<feature type="transmembrane region" description="Helical" evidence="1">
    <location>
        <begin position="203"/>
        <end position="221"/>
    </location>
</feature>
<protein>
    <submittedName>
        <fullName evidence="2">Uncharacterized protein</fullName>
    </submittedName>
</protein>
<organism evidence="2 3">
    <name type="scientific">Plasmodium yoelii yoelii</name>
    <dbReference type="NCBI Taxonomy" id="73239"/>
    <lineage>
        <taxon>Eukaryota</taxon>
        <taxon>Sar</taxon>
        <taxon>Alveolata</taxon>
        <taxon>Apicomplexa</taxon>
        <taxon>Aconoidasida</taxon>
        <taxon>Haemosporida</taxon>
        <taxon>Plasmodiidae</taxon>
        <taxon>Plasmodium</taxon>
        <taxon>Plasmodium (Vinckeia)</taxon>
    </lineage>
</organism>
<dbReference type="InParanoid" id="Q7RJ74"/>
<gene>
    <name evidence="2" type="ORF">PY03389</name>
</gene>
<dbReference type="PaxDb" id="73239-Q7RJ74"/>